<protein>
    <submittedName>
        <fullName evidence="2">GCFC domain-containing protein</fullName>
    </submittedName>
</protein>
<reference evidence="2" key="1">
    <citation type="submission" date="2017-02" db="UniProtKB">
        <authorList>
            <consortium name="WormBaseParasite"/>
        </authorList>
    </citation>
    <scope>IDENTIFICATION</scope>
</reference>
<dbReference type="GO" id="GO:0000390">
    <property type="term" value="P:spliceosomal complex disassembly"/>
    <property type="evidence" value="ECO:0007669"/>
    <property type="project" value="InterPro"/>
</dbReference>
<name>A0A0M3HJD8_ASCLU</name>
<dbReference type="AlphaFoldDB" id="A0A0M3HJD8"/>
<evidence type="ECO:0000313" key="2">
    <source>
        <dbReference type="WBParaSite" id="ALUE_0000163301-mRNA-1"/>
    </source>
</evidence>
<proteinExistence type="predicted"/>
<sequence>MLGNEGVAAIFVRSFFPKWYETLCVWLEAPGVVMEEVAMWYNEWKGRFPIEISSLHVVRGLHFFLSPFFNFILDQRTSLYLGSLKIRNDRRSGAVPC</sequence>
<dbReference type="PANTHER" id="PTHR23329:SF1">
    <property type="entry name" value="TUFTELIN-INTERACTING PROTEIN 11"/>
    <property type="match status" value="1"/>
</dbReference>
<dbReference type="PANTHER" id="PTHR23329">
    <property type="entry name" value="TUFTELIN-INTERACTING PROTEIN 11-RELATED"/>
    <property type="match status" value="1"/>
</dbReference>
<evidence type="ECO:0000313" key="1">
    <source>
        <dbReference type="Proteomes" id="UP000036681"/>
    </source>
</evidence>
<accession>A0A0M3HJD8</accession>
<dbReference type="InterPro" id="IPR045211">
    <property type="entry name" value="TFP11/STIP/Ntr1"/>
</dbReference>
<dbReference type="WBParaSite" id="ALUE_0000163301-mRNA-1">
    <property type="protein sequence ID" value="ALUE_0000163301-mRNA-1"/>
    <property type="gene ID" value="ALUE_0000163301"/>
</dbReference>
<dbReference type="Proteomes" id="UP000036681">
    <property type="component" value="Unplaced"/>
</dbReference>
<organism evidence="1 2">
    <name type="scientific">Ascaris lumbricoides</name>
    <name type="common">Giant roundworm</name>
    <dbReference type="NCBI Taxonomy" id="6252"/>
    <lineage>
        <taxon>Eukaryota</taxon>
        <taxon>Metazoa</taxon>
        <taxon>Ecdysozoa</taxon>
        <taxon>Nematoda</taxon>
        <taxon>Chromadorea</taxon>
        <taxon>Rhabditida</taxon>
        <taxon>Spirurina</taxon>
        <taxon>Ascaridomorpha</taxon>
        <taxon>Ascaridoidea</taxon>
        <taxon>Ascarididae</taxon>
        <taxon>Ascaris</taxon>
    </lineage>
</organism>
<keyword evidence="1" id="KW-1185">Reference proteome</keyword>
<dbReference type="GO" id="GO:0071008">
    <property type="term" value="C:U2-type post-mRNA release spliceosomal complex"/>
    <property type="evidence" value="ECO:0007669"/>
    <property type="project" value="TreeGrafter"/>
</dbReference>